<dbReference type="PANTHER" id="PTHR30290">
    <property type="entry name" value="PERIPLASMIC BINDING COMPONENT OF ABC TRANSPORTER"/>
    <property type="match status" value="1"/>
</dbReference>
<name>H0UKQ4_9BACT</name>
<gene>
    <name evidence="4" type="ORF">JonanDRAFT_0890</name>
</gene>
<dbReference type="GO" id="GO:0015833">
    <property type="term" value="P:peptide transport"/>
    <property type="evidence" value="ECO:0007669"/>
    <property type="project" value="TreeGrafter"/>
</dbReference>
<dbReference type="HOGENOM" id="CLU_017028_8_4_0"/>
<dbReference type="GO" id="GO:0043190">
    <property type="term" value="C:ATP-binding cassette (ABC) transporter complex"/>
    <property type="evidence" value="ECO:0007669"/>
    <property type="project" value="InterPro"/>
</dbReference>
<dbReference type="Gene3D" id="3.10.105.10">
    <property type="entry name" value="Dipeptide-binding Protein, Domain 3"/>
    <property type="match status" value="1"/>
</dbReference>
<sequence length="518" mass="57396">MTLKKLLCSTFAAATLATAAMAATVNVGVTNSPSDLNPIDPGDSMATVCAELLYSPLVTLTDKLTYQPMLAEKVQEIDSKHFRVTLRDAKWTDGQPITADDVLFTVRFLTDPKVNSMVTQYYSVLEGFDEHGVLPKGAEMTGVKKIDGRTVEFICKQGMSFNMFNDNILRALLPVPAHLWKNFSPATYKQEAELAHPTVTSGPMTFVQFDKDHFLKLKSNKGYFLGAPKVDGVTFKVMSGPELTVAFAAGDIDMNVPMNGMIPSTDYEKVKSLKNVRTISGGPGTVQLLFLNNDRLSSPQIRQAISLAIDRETIVKQVLLGQGEPTASFFTSASPYRDAKLAPAYDPQKAKKMLQDAGFDFNKSLEFTVPTGNTTREQVAQVIQANLAAIGVKVDMLKFDFPTVMSRAKEGAFDMIIMADTLVPLNPTYDLQFFITKGNYNRYFTQKMDDLVAKMMTETDDAALKTEAADLQKLLWDDMPMMSLYAAKDLYAVSNKMKVGQPHDYGMFADLYQWEKED</sequence>
<reference evidence="4 5" key="1">
    <citation type="submission" date="2011-11" db="EMBL/GenBank/DDBJ databases">
        <title>The Noncontiguous Finished genome of Jonquetella anthropi DSM 22815.</title>
        <authorList>
            <consortium name="US DOE Joint Genome Institute (JGI-PGF)"/>
            <person name="Lucas S."/>
            <person name="Copeland A."/>
            <person name="Lapidus A."/>
            <person name="Glavina del Rio T."/>
            <person name="Dalin E."/>
            <person name="Tice H."/>
            <person name="Bruce D."/>
            <person name="Goodwin L."/>
            <person name="Pitluck S."/>
            <person name="Peters L."/>
            <person name="Mikhailova N."/>
            <person name="Held B."/>
            <person name="Kyrpides N."/>
            <person name="Mavromatis K."/>
            <person name="Ivanova N."/>
            <person name="Markowitz V."/>
            <person name="Cheng J.-F."/>
            <person name="Hugenholtz P."/>
            <person name="Woyke T."/>
            <person name="Wu D."/>
            <person name="Gronow S."/>
            <person name="Wellnitz S."/>
            <person name="Brambilla E."/>
            <person name="Klenk H.-P."/>
            <person name="Eisen J.A."/>
        </authorList>
    </citation>
    <scope>NUCLEOTIDE SEQUENCE [LARGE SCALE GENOMIC DNA]</scope>
    <source>
        <strain evidence="4 5">DSM 22815</strain>
    </source>
</reference>
<dbReference type="Pfam" id="PF00496">
    <property type="entry name" value="SBP_bac_5"/>
    <property type="match status" value="1"/>
</dbReference>
<dbReference type="Proteomes" id="UP000003806">
    <property type="component" value="Chromosome"/>
</dbReference>
<dbReference type="SUPFAM" id="SSF53850">
    <property type="entry name" value="Periplasmic binding protein-like II"/>
    <property type="match status" value="1"/>
</dbReference>
<dbReference type="STRING" id="885272.JonanDRAFT_0890"/>
<evidence type="ECO:0000256" key="1">
    <source>
        <dbReference type="ARBA" id="ARBA00022729"/>
    </source>
</evidence>
<dbReference type="PIRSF" id="PIRSF002741">
    <property type="entry name" value="MppA"/>
    <property type="match status" value="1"/>
</dbReference>
<dbReference type="CDD" id="cd00995">
    <property type="entry name" value="PBP2_NikA_DppA_OppA_like"/>
    <property type="match status" value="1"/>
</dbReference>
<keyword evidence="5" id="KW-1185">Reference proteome</keyword>
<dbReference type="EMBL" id="CM001376">
    <property type="protein sequence ID" value="EHM13263.1"/>
    <property type="molecule type" value="Genomic_DNA"/>
</dbReference>
<organism evidence="4 5">
    <name type="scientific">Jonquetella anthropi DSM 22815</name>
    <dbReference type="NCBI Taxonomy" id="885272"/>
    <lineage>
        <taxon>Bacteria</taxon>
        <taxon>Thermotogati</taxon>
        <taxon>Synergistota</taxon>
        <taxon>Synergistia</taxon>
        <taxon>Synergistales</taxon>
        <taxon>Dethiosulfovibrionaceae</taxon>
        <taxon>Jonquetella</taxon>
    </lineage>
</organism>
<evidence type="ECO:0000313" key="4">
    <source>
        <dbReference type="EMBL" id="EHM13263.1"/>
    </source>
</evidence>
<dbReference type="InterPro" id="IPR030678">
    <property type="entry name" value="Peptide/Ni-bd"/>
</dbReference>
<evidence type="ECO:0000256" key="2">
    <source>
        <dbReference type="SAM" id="SignalP"/>
    </source>
</evidence>
<dbReference type="Gene3D" id="3.40.190.10">
    <property type="entry name" value="Periplasmic binding protein-like II"/>
    <property type="match status" value="1"/>
</dbReference>
<feature type="chain" id="PRO_5003541950" evidence="2">
    <location>
        <begin position="23"/>
        <end position="518"/>
    </location>
</feature>
<dbReference type="GO" id="GO:1904680">
    <property type="term" value="F:peptide transmembrane transporter activity"/>
    <property type="evidence" value="ECO:0007669"/>
    <property type="project" value="TreeGrafter"/>
</dbReference>
<dbReference type="RefSeq" id="WP_008522939.1">
    <property type="nucleotide sequence ID" value="NZ_CM001376.1"/>
</dbReference>
<keyword evidence="1 2" id="KW-0732">Signal</keyword>
<dbReference type="AlphaFoldDB" id="H0UKQ4"/>
<dbReference type="GO" id="GO:0042597">
    <property type="term" value="C:periplasmic space"/>
    <property type="evidence" value="ECO:0007669"/>
    <property type="project" value="UniProtKB-ARBA"/>
</dbReference>
<protein>
    <submittedName>
        <fullName evidence="4">ABC-type dipeptide transport system, periplasmic component</fullName>
    </submittedName>
</protein>
<dbReference type="PANTHER" id="PTHR30290:SF38">
    <property type="entry name" value="D,D-DIPEPTIDE-BINDING PERIPLASMIC PROTEIN DDPA-RELATED"/>
    <property type="match status" value="1"/>
</dbReference>
<dbReference type="InterPro" id="IPR000914">
    <property type="entry name" value="SBP_5_dom"/>
</dbReference>
<feature type="signal peptide" evidence="2">
    <location>
        <begin position="1"/>
        <end position="22"/>
    </location>
</feature>
<feature type="domain" description="Solute-binding protein family 5" evidence="3">
    <location>
        <begin position="66"/>
        <end position="440"/>
    </location>
</feature>
<dbReference type="InterPro" id="IPR039424">
    <property type="entry name" value="SBP_5"/>
</dbReference>
<accession>H0UKQ4</accession>
<dbReference type="eggNOG" id="COG0747">
    <property type="taxonomic scope" value="Bacteria"/>
</dbReference>
<evidence type="ECO:0000313" key="5">
    <source>
        <dbReference type="Proteomes" id="UP000003806"/>
    </source>
</evidence>
<dbReference type="Gene3D" id="3.90.76.10">
    <property type="entry name" value="Dipeptide-binding Protein, Domain 1"/>
    <property type="match status" value="1"/>
</dbReference>
<proteinExistence type="predicted"/>
<evidence type="ECO:0000259" key="3">
    <source>
        <dbReference type="Pfam" id="PF00496"/>
    </source>
</evidence>